<dbReference type="PROSITE" id="PS50928">
    <property type="entry name" value="ABC_TM1"/>
    <property type="match status" value="1"/>
</dbReference>
<feature type="transmembrane region" description="Helical" evidence="7">
    <location>
        <begin position="416"/>
        <end position="439"/>
    </location>
</feature>
<evidence type="ECO:0000256" key="5">
    <source>
        <dbReference type="ARBA" id="ARBA00022989"/>
    </source>
</evidence>
<keyword evidence="10" id="KW-1185">Reference proteome</keyword>
<evidence type="ECO:0000256" key="7">
    <source>
        <dbReference type="SAM" id="Phobius"/>
    </source>
</evidence>
<organism evidence="9 10">
    <name type="scientific">Pararhizobium antarcticum</name>
    <dbReference type="NCBI Taxonomy" id="1798805"/>
    <lineage>
        <taxon>Bacteria</taxon>
        <taxon>Pseudomonadati</taxon>
        <taxon>Pseudomonadota</taxon>
        <taxon>Alphaproteobacteria</taxon>
        <taxon>Hyphomicrobiales</taxon>
        <taxon>Rhizobiaceae</taxon>
        <taxon>Rhizobium/Agrobacterium group</taxon>
        <taxon>Pararhizobium</taxon>
    </lineage>
</organism>
<feature type="transmembrane region" description="Helical" evidence="7">
    <location>
        <begin position="244"/>
        <end position="266"/>
    </location>
</feature>
<evidence type="ECO:0000256" key="1">
    <source>
        <dbReference type="ARBA" id="ARBA00004651"/>
    </source>
</evidence>
<name>A0A657LUF5_9HYPH</name>
<evidence type="ECO:0000313" key="9">
    <source>
        <dbReference type="EMBL" id="OJF97436.1"/>
    </source>
</evidence>
<keyword evidence="5 7" id="KW-1133">Transmembrane helix</keyword>
<dbReference type="GO" id="GO:0005886">
    <property type="term" value="C:plasma membrane"/>
    <property type="evidence" value="ECO:0007669"/>
    <property type="project" value="UniProtKB-SubCell"/>
</dbReference>
<dbReference type="InterPro" id="IPR035906">
    <property type="entry name" value="MetI-like_sf"/>
</dbReference>
<dbReference type="PANTHER" id="PTHR30183:SF6">
    <property type="entry name" value="INNER MEMBRANE ABC TRANSPORTER PERMEASE PROTEIN YNJC"/>
    <property type="match status" value="1"/>
</dbReference>
<keyword evidence="3" id="KW-1003">Cell membrane</keyword>
<feature type="transmembrane region" description="Helical" evidence="7">
    <location>
        <begin position="344"/>
        <end position="365"/>
    </location>
</feature>
<dbReference type="GO" id="GO:0055085">
    <property type="term" value="P:transmembrane transport"/>
    <property type="evidence" value="ECO:0007669"/>
    <property type="project" value="InterPro"/>
</dbReference>
<feature type="transmembrane region" description="Helical" evidence="7">
    <location>
        <begin position="49"/>
        <end position="79"/>
    </location>
</feature>
<dbReference type="SUPFAM" id="SSF161098">
    <property type="entry name" value="MetI-like"/>
    <property type="match status" value="2"/>
</dbReference>
<dbReference type="CDD" id="cd06261">
    <property type="entry name" value="TM_PBP2"/>
    <property type="match status" value="1"/>
</dbReference>
<dbReference type="InterPro" id="IPR000515">
    <property type="entry name" value="MetI-like"/>
</dbReference>
<feature type="transmembrane region" description="Helical" evidence="7">
    <location>
        <begin position="293"/>
        <end position="324"/>
    </location>
</feature>
<comment type="subcellular location">
    <subcellularLocation>
        <location evidence="1">Cell membrane</location>
        <topology evidence="1">Multi-pass membrane protein</topology>
    </subcellularLocation>
</comment>
<feature type="transmembrane region" description="Helical" evidence="7">
    <location>
        <begin position="518"/>
        <end position="544"/>
    </location>
</feature>
<gene>
    <name evidence="9" type="ORF">AX760_17070</name>
</gene>
<accession>A0A657LUF5</accession>
<feature type="transmembrane region" description="Helical" evidence="7">
    <location>
        <begin position="100"/>
        <end position="121"/>
    </location>
</feature>
<dbReference type="Proteomes" id="UP000182661">
    <property type="component" value="Unassembled WGS sequence"/>
</dbReference>
<protein>
    <submittedName>
        <fullName evidence="9">ABC transporter permease</fullName>
    </submittedName>
</protein>
<feature type="transmembrane region" description="Helical" evidence="7">
    <location>
        <begin position="141"/>
        <end position="163"/>
    </location>
</feature>
<sequence>MVLTVALLTLPLSFGLLGTLLPALGYLPALGGHDIGLEHFGRLLAMPGIWASVWLSLASGLSTTAISVAVTALFLAAFAGTSVLRRLQHWLSPLLAIPHAAAAFGLALLIAPSGYLIRLAAPFAGLDRPPDLLIPHDPFGITMTAALVLKEIPFLFLVSLAALPQVELVASRRLAASLGYGPVAGFLYLLWPGIYRQIRFAVYAVLAYSSSVVDVALILGPNLPGTLATRLLQWMNDPDLSTRFLASAGAILQLGVTATALVLWYFAERVCGRALTALRDRGHRFPGDRSVKIAAASAVIVAIATVFSGLALLLVWSFAGLWTFPDLLPKGLTLRTWQAALSQLAMPLITTLSAGVISTLIAVFLTIGCLERETETGKRGGQSALLLLYLPLITPQITFVFGLQILFIGSGSLDRFAALVLVHLVFVLPYVFLSLSDAWRQFDIRYDVLAAALGRSRLSALLAVRLPMLTRAIFTAFAVGFAVSVGQYLPTVLIGEGRIQTITTEAVALASGGNRRVIGVYGLLQTLLPFIVFAVASIVPALLYRNRRAMQV</sequence>
<feature type="transmembrane region" description="Helical" evidence="7">
    <location>
        <begin position="460"/>
        <end position="483"/>
    </location>
</feature>
<comment type="caution">
    <text evidence="9">The sequence shown here is derived from an EMBL/GenBank/DDBJ whole genome shotgun (WGS) entry which is preliminary data.</text>
</comment>
<evidence type="ECO:0000313" key="10">
    <source>
        <dbReference type="Proteomes" id="UP000182661"/>
    </source>
</evidence>
<evidence type="ECO:0000259" key="8">
    <source>
        <dbReference type="PROSITE" id="PS50928"/>
    </source>
</evidence>
<dbReference type="PANTHER" id="PTHR30183">
    <property type="entry name" value="MOLYBDENUM TRANSPORT SYSTEM PERMEASE PROTEIN MODB"/>
    <property type="match status" value="1"/>
</dbReference>
<reference evidence="9 10" key="1">
    <citation type="submission" date="2016-02" db="EMBL/GenBank/DDBJ databases">
        <title>Genome sequencing of a beta-galactosidase producing bacteria Rhizobium sp. 59.</title>
        <authorList>
            <person name="Wang D."/>
            <person name="Kot W."/>
            <person name="Qin Y."/>
            <person name="Hansen L."/>
            <person name="Naqvi K."/>
            <person name="Rensing C."/>
        </authorList>
    </citation>
    <scope>NUCLEOTIDE SEQUENCE [LARGE SCALE GENOMIC DNA]</scope>
    <source>
        <strain evidence="9 10">59</strain>
    </source>
</reference>
<evidence type="ECO:0000256" key="3">
    <source>
        <dbReference type="ARBA" id="ARBA00022475"/>
    </source>
</evidence>
<proteinExistence type="predicted"/>
<dbReference type="Gene3D" id="1.10.3720.10">
    <property type="entry name" value="MetI-like"/>
    <property type="match status" value="2"/>
</dbReference>
<dbReference type="AlphaFoldDB" id="A0A657LUF5"/>
<keyword evidence="2" id="KW-0813">Transport</keyword>
<dbReference type="EMBL" id="LSRP01000083">
    <property type="protein sequence ID" value="OJF97436.1"/>
    <property type="molecule type" value="Genomic_DNA"/>
</dbReference>
<keyword evidence="4 7" id="KW-0812">Transmembrane</keyword>
<evidence type="ECO:0000256" key="6">
    <source>
        <dbReference type="ARBA" id="ARBA00023136"/>
    </source>
</evidence>
<evidence type="ECO:0000256" key="4">
    <source>
        <dbReference type="ARBA" id="ARBA00022692"/>
    </source>
</evidence>
<evidence type="ECO:0000256" key="2">
    <source>
        <dbReference type="ARBA" id="ARBA00022448"/>
    </source>
</evidence>
<feature type="domain" description="ABC transmembrane type-1" evidence="8">
    <location>
        <begin position="344"/>
        <end position="536"/>
    </location>
</feature>
<keyword evidence="6 7" id="KW-0472">Membrane</keyword>
<feature type="transmembrane region" description="Helical" evidence="7">
    <location>
        <begin position="386"/>
        <end position="410"/>
    </location>
</feature>